<dbReference type="PANTHER" id="PTHR12526">
    <property type="entry name" value="GLYCOSYLTRANSFERASE"/>
    <property type="match status" value="1"/>
</dbReference>
<feature type="transmembrane region" description="Helical" evidence="1">
    <location>
        <begin position="88"/>
        <end position="107"/>
    </location>
</feature>
<keyword evidence="1" id="KW-0812">Transmembrane</keyword>
<sequence length="374" mass="41375">MRILILASLPSSLSNFRGALIESLLTAGHDVYAGAPGLLEDSATCTWLKERGVQYHDLPLSRTGLSVMGDLRALMACRRMMRQIRPDLVLAYTIKPVIWGIIAAWLARVPKRVALITGLGYAFVGQARGKRAVIRWLVSKLYSIALRRASLVFFQNPDDRDDFRNWGILPVKAKVTLVDGSGVDTTAFAEAPMPERPPLRFLLIARLLRDKGVQEYVDAARMIHETYPEVECHLVGPIDTNPDAICESEIHTWQDAGHVIWHGAQSDVRPSIAAAHVYVLPSYREGTPRSVLEAMSMGRPIITTDAPGCRETVEDGVNGFLVPVREAEPLAKAMERFLGDSDLVARMGAQSRRIAEEKYDVHQVNAVMIGAMDL</sequence>
<dbReference type="PANTHER" id="PTHR12526:SF638">
    <property type="entry name" value="SPORE COAT PROTEIN SA"/>
    <property type="match status" value="1"/>
</dbReference>
<feature type="domain" description="Glycosyltransferase subfamily 4-like N-terminal" evidence="2">
    <location>
        <begin position="19"/>
        <end position="174"/>
    </location>
</feature>
<dbReference type="CDD" id="cd03808">
    <property type="entry name" value="GT4_CapM-like"/>
    <property type="match status" value="1"/>
</dbReference>
<evidence type="ECO:0000313" key="4">
    <source>
        <dbReference type="Proteomes" id="UP000306575"/>
    </source>
</evidence>
<comment type="caution">
    <text evidence="3">The sequence shown here is derived from an EMBL/GenBank/DDBJ whole genome shotgun (WGS) entry which is preliminary data.</text>
</comment>
<keyword evidence="1" id="KW-1133">Transmembrane helix</keyword>
<dbReference type="GO" id="GO:0016757">
    <property type="term" value="F:glycosyltransferase activity"/>
    <property type="evidence" value="ECO:0007669"/>
    <property type="project" value="TreeGrafter"/>
</dbReference>
<dbReference type="OrthoDB" id="9790710at2"/>
<keyword evidence="4" id="KW-1185">Reference proteome</keyword>
<dbReference type="EMBL" id="SULI01000022">
    <property type="protein sequence ID" value="TKZ17460.1"/>
    <property type="molecule type" value="Genomic_DNA"/>
</dbReference>
<evidence type="ECO:0000259" key="2">
    <source>
        <dbReference type="Pfam" id="PF13579"/>
    </source>
</evidence>
<evidence type="ECO:0000313" key="3">
    <source>
        <dbReference type="EMBL" id="TKZ17460.1"/>
    </source>
</evidence>
<name>A0A4U7MWB8_9RHOB</name>
<keyword evidence="1" id="KW-0472">Membrane</keyword>
<reference evidence="3 4" key="1">
    <citation type="submission" date="2019-04" db="EMBL/GenBank/DDBJ databases">
        <title>Genome sequence of Pelagicola litoralis CL-ES2.</title>
        <authorList>
            <person name="Cao J."/>
        </authorList>
    </citation>
    <scope>NUCLEOTIDE SEQUENCE [LARGE SCALE GENOMIC DNA]</scope>
    <source>
        <strain evidence="3 4">CL-ES2</strain>
    </source>
</reference>
<dbReference type="Proteomes" id="UP000306575">
    <property type="component" value="Unassembled WGS sequence"/>
</dbReference>
<evidence type="ECO:0000256" key="1">
    <source>
        <dbReference type="SAM" id="Phobius"/>
    </source>
</evidence>
<dbReference type="Gene3D" id="3.40.50.2000">
    <property type="entry name" value="Glycogen Phosphorylase B"/>
    <property type="match status" value="2"/>
</dbReference>
<dbReference type="Pfam" id="PF13692">
    <property type="entry name" value="Glyco_trans_1_4"/>
    <property type="match status" value="1"/>
</dbReference>
<protein>
    <submittedName>
        <fullName evidence="3">Glycosyltransferase family 4 protein</fullName>
    </submittedName>
</protein>
<proteinExistence type="predicted"/>
<dbReference type="RefSeq" id="WP_138017068.1">
    <property type="nucleotide sequence ID" value="NZ_SULI01000022.1"/>
</dbReference>
<organism evidence="3 4">
    <name type="scientific">Shimia litoralis</name>
    <dbReference type="NCBI Taxonomy" id="420403"/>
    <lineage>
        <taxon>Bacteria</taxon>
        <taxon>Pseudomonadati</taxon>
        <taxon>Pseudomonadota</taxon>
        <taxon>Alphaproteobacteria</taxon>
        <taxon>Rhodobacterales</taxon>
        <taxon>Roseobacteraceae</taxon>
    </lineage>
</organism>
<dbReference type="InterPro" id="IPR028098">
    <property type="entry name" value="Glyco_trans_4-like_N"/>
</dbReference>
<dbReference type="SUPFAM" id="SSF53756">
    <property type="entry name" value="UDP-Glycosyltransferase/glycogen phosphorylase"/>
    <property type="match status" value="1"/>
</dbReference>
<dbReference type="Pfam" id="PF13579">
    <property type="entry name" value="Glyco_trans_4_4"/>
    <property type="match status" value="1"/>
</dbReference>
<gene>
    <name evidence="3" type="ORF">FAP39_14330</name>
</gene>
<accession>A0A4U7MWB8</accession>
<dbReference type="AlphaFoldDB" id="A0A4U7MWB8"/>
<keyword evidence="3" id="KW-0808">Transferase</keyword>